<comment type="caution">
    <text evidence="2">The sequence shown here is derived from an EMBL/GenBank/DDBJ whole genome shotgun (WGS) entry which is preliminary data.</text>
</comment>
<evidence type="ECO:0000313" key="3">
    <source>
        <dbReference type="Proteomes" id="UP000466535"/>
    </source>
</evidence>
<dbReference type="CDD" id="cd00885">
    <property type="entry name" value="cinA"/>
    <property type="match status" value="1"/>
</dbReference>
<dbReference type="InterPro" id="IPR001453">
    <property type="entry name" value="MoaB/Mog_dom"/>
</dbReference>
<protein>
    <submittedName>
        <fullName evidence="2">Competence/damage-inducible protein A</fullName>
    </submittedName>
</protein>
<dbReference type="PANTHER" id="PTHR13939:SF0">
    <property type="entry name" value="NMN AMIDOHYDROLASE-LIKE PROTEIN YFAY"/>
    <property type="match status" value="1"/>
</dbReference>
<feature type="domain" description="MoaB/Mog" evidence="1">
    <location>
        <begin position="4"/>
        <end position="163"/>
    </location>
</feature>
<proteinExistence type="predicted"/>
<accession>A0A6B0T6W8</accession>
<evidence type="ECO:0000313" key="2">
    <source>
        <dbReference type="EMBL" id="MXR52687.1"/>
    </source>
</evidence>
<dbReference type="EMBL" id="WUUT01000005">
    <property type="protein sequence ID" value="MXR52687.1"/>
    <property type="molecule type" value="Genomic_DNA"/>
</dbReference>
<dbReference type="PANTHER" id="PTHR13939">
    <property type="entry name" value="NICOTINAMIDE-NUCLEOTIDE AMIDOHYDROLASE PNCC"/>
    <property type="match status" value="1"/>
</dbReference>
<dbReference type="Gene3D" id="3.40.980.10">
    <property type="entry name" value="MoaB/Mog-like domain"/>
    <property type="match status" value="1"/>
</dbReference>
<dbReference type="Pfam" id="PF00994">
    <property type="entry name" value="MoCF_biosynth"/>
    <property type="match status" value="1"/>
</dbReference>
<dbReference type="NCBIfam" id="TIGR00177">
    <property type="entry name" value="molyb_syn"/>
    <property type="match status" value="1"/>
</dbReference>
<name>A0A6B0T6W8_9EURY</name>
<sequence>MRVALIAVGDEILSGDTVNTNASWLAERLTEAGATVSRITVVPDDVSEIARVVNEYRAAYERVIVTGGLGPTHDDMTMEAVAAAFGTELAADEEVERWLTEGGGYSGDDLAPGTTHIPERAEMLPNPEGVAPGCTIENVYVLPGVPAEMRAMFELIADEFGGTQKHRAVVEAAEPESQLLDRVREVQEQFGVKVGSYPGEYVRLRIQSTDKDAVEAAADWLTERVESPE</sequence>
<gene>
    <name evidence="2" type="ORF">GRX03_13865</name>
</gene>
<dbReference type="RefSeq" id="WP_159764801.1">
    <property type="nucleotide sequence ID" value="NZ_WUUT01000005.1"/>
</dbReference>
<dbReference type="InterPro" id="IPR050101">
    <property type="entry name" value="CinA"/>
</dbReference>
<dbReference type="SMART" id="SM00852">
    <property type="entry name" value="MoCF_biosynth"/>
    <property type="match status" value="1"/>
</dbReference>
<dbReference type="AlphaFoldDB" id="A0A6B0T6W8"/>
<dbReference type="InterPro" id="IPR036425">
    <property type="entry name" value="MoaB/Mog-like_dom_sf"/>
</dbReference>
<evidence type="ECO:0000259" key="1">
    <source>
        <dbReference type="SMART" id="SM00852"/>
    </source>
</evidence>
<dbReference type="Proteomes" id="UP000466535">
    <property type="component" value="Unassembled WGS sequence"/>
</dbReference>
<dbReference type="OrthoDB" id="372037at2157"/>
<organism evidence="2 3">
    <name type="scientific">Halovenus carboxidivorans</name>
    <dbReference type="NCBI Taxonomy" id="2692199"/>
    <lineage>
        <taxon>Archaea</taxon>
        <taxon>Methanobacteriati</taxon>
        <taxon>Methanobacteriota</taxon>
        <taxon>Stenosarchaea group</taxon>
        <taxon>Halobacteria</taxon>
        <taxon>Halobacteriales</taxon>
        <taxon>Haloarculaceae</taxon>
        <taxon>Halovenus</taxon>
    </lineage>
</organism>
<dbReference type="InterPro" id="IPR056596">
    <property type="entry name" value="FLAD1_M"/>
</dbReference>
<reference evidence="2 3" key="1">
    <citation type="submission" date="2019-12" db="EMBL/GenBank/DDBJ databases">
        <title>Isolation and characterization of three novel carbon monoxide-oxidizing members of Halobacteria from salione crusts and soils.</title>
        <authorList>
            <person name="Myers M.R."/>
            <person name="King G.M."/>
        </authorList>
    </citation>
    <scope>NUCLEOTIDE SEQUENCE [LARGE SCALE GENOMIC DNA]</scope>
    <source>
        <strain evidence="2 3">WSH3</strain>
    </source>
</reference>
<dbReference type="SUPFAM" id="SSF53218">
    <property type="entry name" value="Molybdenum cofactor biosynthesis proteins"/>
    <property type="match status" value="1"/>
</dbReference>
<keyword evidence="3" id="KW-1185">Reference proteome</keyword>
<dbReference type="Pfam" id="PF24102">
    <property type="entry name" value="FLAD1_M"/>
    <property type="match status" value="1"/>
</dbReference>